<dbReference type="AlphaFoldDB" id="A0A9N9FDM2"/>
<reference evidence="4" key="1">
    <citation type="submission" date="2021-06" db="EMBL/GenBank/DDBJ databases">
        <authorList>
            <person name="Kallberg Y."/>
            <person name="Tangrot J."/>
            <person name="Rosling A."/>
        </authorList>
    </citation>
    <scope>NUCLEOTIDE SEQUENCE</scope>
    <source>
        <strain evidence="4">CL551</strain>
    </source>
</reference>
<comment type="caution">
    <text evidence="4">The sequence shown here is derived from an EMBL/GenBank/DDBJ whole genome shotgun (WGS) entry which is preliminary data.</text>
</comment>
<feature type="domain" description="Protein kinase" evidence="3">
    <location>
        <begin position="1"/>
        <end position="251"/>
    </location>
</feature>
<dbReference type="GO" id="GO:0097527">
    <property type="term" value="P:necroptotic signaling pathway"/>
    <property type="evidence" value="ECO:0007669"/>
    <property type="project" value="TreeGrafter"/>
</dbReference>
<evidence type="ECO:0000259" key="3">
    <source>
        <dbReference type="PROSITE" id="PS50011"/>
    </source>
</evidence>
<organism evidence="4 5">
    <name type="scientific">Acaulospora morrowiae</name>
    <dbReference type="NCBI Taxonomy" id="94023"/>
    <lineage>
        <taxon>Eukaryota</taxon>
        <taxon>Fungi</taxon>
        <taxon>Fungi incertae sedis</taxon>
        <taxon>Mucoromycota</taxon>
        <taxon>Glomeromycotina</taxon>
        <taxon>Glomeromycetes</taxon>
        <taxon>Diversisporales</taxon>
        <taxon>Acaulosporaceae</taxon>
        <taxon>Acaulospora</taxon>
    </lineage>
</organism>
<evidence type="ECO:0000256" key="1">
    <source>
        <dbReference type="ARBA" id="ARBA00022741"/>
    </source>
</evidence>
<dbReference type="OrthoDB" id="2353542at2759"/>
<dbReference type="GO" id="GO:0005524">
    <property type="term" value="F:ATP binding"/>
    <property type="evidence" value="ECO:0007669"/>
    <property type="project" value="UniProtKB-KW"/>
</dbReference>
<dbReference type="InterPro" id="IPR001245">
    <property type="entry name" value="Ser-Thr/Tyr_kinase_cat_dom"/>
</dbReference>
<evidence type="ECO:0000313" key="4">
    <source>
        <dbReference type="EMBL" id="CAG8525738.1"/>
    </source>
</evidence>
<accession>A0A9N9FDM2</accession>
<keyword evidence="1" id="KW-0547">Nucleotide-binding</keyword>
<sequence>YNGISLYPQPGDGFGTHGFNTAISKILHGKNKSLRKGIFSLIVSDTYDTSQSVRSILLEPIYAENEIIATSWTLYGAPKGSYIIVLEYAELGDLREYLKEKFAEITWKEKIDISRQHTRNIVLSKRDEKIRAIITDFGMSKVLSRGSLTFSILKGVPAFVDPTVLNEENYDNFTKKSDVYSLGVVLWEISSGTPPFEGQINILAILGGKRETPVPGTPCEYIEIYRKCWDEDPKRRPSVHYVFERLGEEIMVTGPVFKGPEKCCENHPHHELTSKRLETRISETDSMSSNVSELRLIELFKDIDKLCSNQSYSKVIRTFKQNAPNLAAKLMEYKDNSTE</sequence>
<gene>
    <name evidence="4" type="ORF">AMORRO_LOCUS4429</name>
</gene>
<dbReference type="InterPro" id="IPR011009">
    <property type="entry name" value="Kinase-like_dom_sf"/>
</dbReference>
<feature type="non-terminal residue" evidence="4">
    <location>
        <position position="339"/>
    </location>
</feature>
<dbReference type="PANTHER" id="PTHR44329:SF298">
    <property type="entry name" value="MIXED LINEAGE KINASE DOMAIN-LIKE PROTEIN"/>
    <property type="match status" value="1"/>
</dbReference>
<evidence type="ECO:0000313" key="5">
    <source>
        <dbReference type="Proteomes" id="UP000789342"/>
    </source>
</evidence>
<dbReference type="Proteomes" id="UP000789342">
    <property type="component" value="Unassembled WGS sequence"/>
</dbReference>
<name>A0A9N9FDM2_9GLOM</name>
<dbReference type="GO" id="GO:0004672">
    <property type="term" value="F:protein kinase activity"/>
    <property type="evidence" value="ECO:0007669"/>
    <property type="project" value="InterPro"/>
</dbReference>
<dbReference type="InterPro" id="IPR051681">
    <property type="entry name" value="Ser/Thr_Kinases-Pseudokinases"/>
</dbReference>
<keyword evidence="2" id="KW-0067">ATP-binding</keyword>
<dbReference type="SUPFAM" id="SSF56112">
    <property type="entry name" value="Protein kinase-like (PK-like)"/>
    <property type="match status" value="1"/>
</dbReference>
<dbReference type="EMBL" id="CAJVPV010002418">
    <property type="protein sequence ID" value="CAG8525738.1"/>
    <property type="molecule type" value="Genomic_DNA"/>
</dbReference>
<dbReference type="PANTHER" id="PTHR44329">
    <property type="entry name" value="SERINE/THREONINE-PROTEIN KINASE TNNI3K-RELATED"/>
    <property type="match status" value="1"/>
</dbReference>
<dbReference type="Pfam" id="PF07714">
    <property type="entry name" value="PK_Tyr_Ser-Thr"/>
    <property type="match status" value="1"/>
</dbReference>
<dbReference type="InterPro" id="IPR000719">
    <property type="entry name" value="Prot_kinase_dom"/>
</dbReference>
<protein>
    <submittedName>
        <fullName evidence="4">3432_t:CDS:1</fullName>
    </submittedName>
</protein>
<proteinExistence type="predicted"/>
<dbReference type="Gene3D" id="1.10.510.10">
    <property type="entry name" value="Transferase(Phosphotransferase) domain 1"/>
    <property type="match status" value="1"/>
</dbReference>
<evidence type="ECO:0000256" key="2">
    <source>
        <dbReference type="ARBA" id="ARBA00022840"/>
    </source>
</evidence>
<keyword evidence="5" id="KW-1185">Reference proteome</keyword>
<dbReference type="PROSITE" id="PS50011">
    <property type="entry name" value="PROTEIN_KINASE_DOM"/>
    <property type="match status" value="1"/>
</dbReference>